<evidence type="ECO:0000256" key="10">
    <source>
        <dbReference type="ARBA" id="ARBA00023163"/>
    </source>
</evidence>
<proteinExistence type="inferred from homology"/>
<keyword evidence="5" id="KW-0677">Repeat</keyword>
<dbReference type="FunFam" id="3.30.160.60:FF:001732">
    <property type="entry name" value="Zgc:162936"/>
    <property type="match status" value="1"/>
</dbReference>
<feature type="domain" description="C2H2-type" evidence="14">
    <location>
        <begin position="376"/>
        <end position="399"/>
    </location>
</feature>
<reference evidence="15" key="1">
    <citation type="submission" date="2025-08" db="UniProtKB">
        <authorList>
            <consortium name="Ensembl"/>
        </authorList>
    </citation>
    <scope>IDENTIFICATION</scope>
</reference>
<dbReference type="PANTHER" id="PTHR47772:SF13">
    <property type="entry name" value="GASTRULA ZINC FINGER PROTEIN XLCGF49.1-LIKE-RELATED"/>
    <property type="match status" value="1"/>
</dbReference>
<comment type="similarity">
    <text evidence="3">Belongs to the krueppel C2H2-type zinc-finger protein family.</text>
</comment>
<feature type="region of interest" description="Disordered" evidence="13">
    <location>
        <begin position="170"/>
        <end position="190"/>
    </location>
</feature>
<dbReference type="Pfam" id="PF13912">
    <property type="entry name" value="zf-C2H2_6"/>
    <property type="match status" value="1"/>
</dbReference>
<sequence>MEANAASDEGVHFQSYPFDFLEFLNHQRFEPMEAYNHEHAKAVAALPCPQPQYEYAQPPTAGPPAHFDRVPATIGTPKPKAEGPSSSSSATSSGTIQVKKAEPGGPAPPPPPQQQQQQQQPPYSTPAVVPTAGQPLFDSTAAAAAAAAAYNTPQWGIVDLSGHQHLFSSLKRGQAPPSAAATVTPDSQAGKDDKNYFRRLKYFIDRRFPCGVCQKSFKQSSHLVQHMLVHTGERPYECTTCGRTYNHISSLIRHRRCHKDAEDATAAANAAAVNAAAANAAAANVAAANVVAAAAAAAAAASITAAPGAEGTAQPPTQSGNPQSVATPSGGAATSALSAAINQAEGPFTCSLCWKVFKKPSHLHQHQIIHTGEKPFSCSICQKSFNRRESLKRHVRTHSDLLRVQCGVCGKEFRDASYLLKHQATHAPPGTLPPRPEYKCDICGKGYVAPQNLLRHRQLQHEGAQLSKDGTNTLPYLPPGAYLLPQDPQGTGSEGDTKPTSYGLLGAHPLLVGTAAGKNFCCGICGRGFGRRETLKRHERIHTGEKPHQCAVCGKRFRESFHLSKHHVVHTRERPYKCEICGKVFGYPQSLTRHKQIHRLQLPCSLPPMGPSLTPMGPSLPPPPEGLTYGCSDCGERFPDLFHVMSHKEVHVAEKPYPCDVCGKCFGFIENLMWHKLVHQAAPERLVPPDETAAAVAPLENGLASGENMSSYEDHPTLPSGERFSCSICGQTFKHFLGLVTHKYVHLVRRTLACSVCGQSFAGAYDLLLHRRTHLQKRHFSCPVCGKRFWEAALLMRHQRCHTEERPYRCAVCGRGFLRSWYLRQHKVVHTAMLFSRILGNLCT</sequence>
<keyword evidence="9" id="KW-0238">DNA-binding</keyword>
<comment type="subcellular location">
    <subcellularLocation>
        <location evidence="2">Nucleus</location>
    </subcellularLocation>
</comment>
<dbReference type="FunFam" id="3.30.160.60:FF:000135">
    <property type="entry name" value="Zinc finger protein 358"/>
    <property type="match status" value="1"/>
</dbReference>
<keyword evidence="8" id="KW-0805">Transcription regulation</keyword>
<evidence type="ECO:0000313" key="15">
    <source>
        <dbReference type="Ensembl" id="ENSLLTP00000024052.1"/>
    </source>
</evidence>
<evidence type="ECO:0000256" key="3">
    <source>
        <dbReference type="ARBA" id="ARBA00006991"/>
    </source>
</evidence>
<feature type="domain" description="C2H2-type" evidence="14">
    <location>
        <begin position="780"/>
        <end position="807"/>
    </location>
</feature>
<name>A0A8C5SZU3_LATLA</name>
<feature type="domain" description="C2H2-type" evidence="14">
    <location>
        <begin position="576"/>
        <end position="603"/>
    </location>
</feature>
<feature type="compositionally biased region" description="Polar residues" evidence="13">
    <location>
        <begin position="314"/>
        <end position="323"/>
    </location>
</feature>
<feature type="domain" description="C2H2-type" evidence="14">
    <location>
        <begin position="548"/>
        <end position="575"/>
    </location>
</feature>
<dbReference type="PROSITE" id="PS00028">
    <property type="entry name" value="ZINC_FINGER_C2H2_1"/>
    <property type="match status" value="15"/>
</dbReference>
<dbReference type="FunFam" id="3.30.160.60:FF:000340">
    <property type="entry name" value="zinc finger protein 473 isoform X1"/>
    <property type="match status" value="1"/>
</dbReference>
<feature type="domain" description="C2H2-type" evidence="14">
    <location>
        <begin position="236"/>
        <end position="263"/>
    </location>
</feature>
<dbReference type="InterPro" id="IPR013087">
    <property type="entry name" value="Znf_C2H2_type"/>
</dbReference>
<dbReference type="Pfam" id="PF00096">
    <property type="entry name" value="zf-C2H2"/>
    <property type="match status" value="9"/>
</dbReference>
<dbReference type="Gene3D" id="3.30.160.60">
    <property type="entry name" value="Classic Zinc Finger"/>
    <property type="match status" value="13"/>
</dbReference>
<evidence type="ECO:0000256" key="5">
    <source>
        <dbReference type="ARBA" id="ARBA00022737"/>
    </source>
</evidence>
<accession>A0A8C5SZU3</accession>
<dbReference type="SMART" id="SM00355">
    <property type="entry name" value="ZnF_C2H2"/>
    <property type="match status" value="15"/>
</dbReference>
<evidence type="ECO:0000256" key="4">
    <source>
        <dbReference type="ARBA" id="ARBA00022723"/>
    </source>
</evidence>
<dbReference type="PROSITE" id="PS50157">
    <property type="entry name" value="ZINC_FINGER_C2H2_2"/>
    <property type="match status" value="15"/>
</dbReference>
<evidence type="ECO:0000256" key="13">
    <source>
        <dbReference type="SAM" id="MobiDB-lite"/>
    </source>
</evidence>
<dbReference type="FunFam" id="3.30.160.60:FF:000634">
    <property type="entry name" value="Zinc finger X-chromosomal protein"/>
    <property type="match status" value="1"/>
</dbReference>
<feature type="domain" description="C2H2-type" evidence="14">
    <location>
        <begin position="520"/>
        <end position="547"/>
    </location>
</feature>
<feature type="domain" description="C2H2-type" evidence="14">
    <location>
        <begin position="348"/>
        <end position="375"/>
    </location>
</feature>
<dbReference type="GO" id="GO:0005634">
    <property type="term" value="C:nucleus"/>
    <property type="evidence" value="ECO:0007669"/>
    <property type="project" value="UniProtKB-SubCell"/>
</dbReference>
<dbReference type="GO" id="GO:0045893">
    <property type="term" value="P:positive regulation of DNA-templated transcription"/>
    <property type="evidence" value="ECO:0007669"/>
    <property type="project" value="UniProtKB-ARBA"/>
</dbReference>
<dbReference type="FunFam" id="3.30.160.60:FF:000145">
    <property type="entry name" value="Zinc finger protein 574"/>
    <property type="match status" value="1"/>
</dbReference>
<feature type="domain" description="C2H2-type" evidence="14">
    <location>
        <begin position="208"/>
        <end position="235"/>
    </location>
</feature>
<evidence type="ECO:0000259" key="14">
    <source>
        <dbReference type="PROSITE" id="PS50157"/>
    </source>
</evidence>
<dbReference type="InterPro" id="IPR050636">
    <property type="entry name" value="C2H2-ZF_domain-containing"/>
</dbReference>
<evidence type="ECO:0000256" key="11">
    <source>
        <dbReference type="ARBA" id="ARBA00023242"/>
    </source>
</evidence>
<feature type="region of interest" description="Disordered" evidence="13">
    <location>
        <begin position="308"/>
        <end position="331"/>
    </location>
</feature>
<evidence type="ECO:0000256" key="9">
    <source>
        <dbReference type="ARBA" id="ARBA00023125"/>
    </source>
</evidence>
<evidence type="ECO:0000256" key="8">
    <source>
        <dbReference type="ARBA" id="ARBA00023015"/>
    </source>
</evidence>
<dbReference type="InterPro" id="IPR036236">
    <property type="entry name" value="Znf_C2H2_sf"/>
</dbReference>
<dbReference type="SUPFAM" id="SSF57667">
    <property type="entry name" value="beta-beta-alpha zinc fingers"/>
    <property type="match status" value="8"/>
</dbReference>
<keyword evidence="4" id="KW-0479">Metal-binding</keyword>
<dbReference type="PANTHER" id="PTHR47772">
    <property type="entry name" value="ZINC FINGER PROTEIN 200"/>
    <property type="match status" value="1"/>
</dbReference>
<feature type="domain" description="C2H2-type" evidence="14">
    <location>
        <begin position="752"/>
        <end position="779"/>
    </location>
</feature>
<feature type="domain" description="C2H2-type" evidence="14">
    <location>
        <begin position="404"/>
        <end position="431"/>
    </location>
</feature>
<dbReference type="FunFam" id="3.30.160.60:FF:000624">
    <property type="entry name" value="zinc finger protein 697"/>
    <property type="match status" value="2"/>
</dbReference>
<feature type="region of interest" description="Disordered" evidence="13">
    <location>
        <begin position="54"/>
        <end position="132"/>
    </location>
</feature>
<evidence type="ECO:0000313" key="16">
    <source>
        <dbReference type="Proteomes" id="UP000694406"/>
    </source>
</evidence>
<evidence type="ECO:0000256" key="6">
    <source>
        <dbReference type="ARBA" id="ARBA00022771"/>
    </source>
</evidence>
<organism evidence="15 16">
    <name type="scientific">Laticauda laticaudata</name>
    <name type="common">Blue-ringed sea krait</name>
    <name type="synonym">Blue-lipped sea krait</name>
    <dbReference type="NCBI Taxonomy" id="8630"/>
    <lineage>
        <taxon>Eukaryota</taxon>
        <taxon>Metazoa</taxon>
        <taxon>Chordata</taxon>
        <taxon>Craniata</taxon>
        <taxon>Vertebrata</taxon>
        <taxon>Euteleostomi</taxon>
        <taxon>Lepidosauria</taxon>
        <taxon>Squamata</taxon>
        <taxon>Bifurcata</taxon>
        <taxon>Unidentata</taxon>
        <taxon>Episquamata</taxon>
        <taxon>Toxicofera</taxon>
        <taxon>Serpentes</taxon>
        <taxon>Colubroidea</taxon>
        <taxon>Elapidae</taxon>
        <taxon>Laticaudinae</taxon>
        <taxon>Laticauda</taxon>
    </lineage>
</organism>
<feature type="domain" description="C2H2-type" evidence="14">
    <location>
        <begin position="657"/>
        <end position="684"/>
    </location>
</feature>
<evidence type="ECO:0000256" key="2">
    <source>
        <dbReference type="ARBA" id="ARBA00004123"/>
    </source>
</evidence>
<dbReference type="GO" id="GO:0008270">
    <property type="term" value="F:zinc ion binding"/>
    <property type="evidence" value="ECO:0007669"/>
    <property type="project" value="UniProtKB-KW"/>
</dbReference>
<feature type="domain" description="C2H2-type" evidence="14">
    <location>
        <begin position="438"/>
        <end position="466"/>
    </location>
</feature>
<dbReference type="Proteomes" id="UP000694406">
    <property type="component" value="Unplaced"/>
</dbReference>
<feature type="domain" description="C2H2-type" evidence="14">
    <location>
        <begin position="724"/>
        <end position="751"/>
    </location>
</feature>
<dbReference type="FunFam" id="3.30.160.60:FF:001498">
    <property type="entry name" value="Zinc finger protein 404"/>
    <property type="match status" value="1"/>
</dbReference>
<keyword evidence="11" id="KW-0539">Nucleus</keyword>
<dbReference type="GO" id="GO:0043565">
    <property type="term" value="F:sequence-specific DNA binding"/>
    <property type="evidence" value="ECO:0007669"/>
    <property type="project" value="UniProtKB-ARBA"/>
</dbReference>
<gene>
    <name evidence="15" type="primary">ZNF865</name>
</gene>
<evidence type="ECO:0000256" key="7">
    <source>
        <dbReference type="ARBA" id="ARBA00022833"/>
    </source>
</evidence>
<dbReference type="GeneTree" id="ENSGT00530000064557"/>
<dbReference type="GO" id="GO:0005694">
    <property type="term" value="C:chromosome"/>
    <property type="evidence" value="ECO:0007669"/>
    <property type="project" value="UniProtKB-ARBA"/>
</dbReference>
<evidence type="ECO:0000256" key="12">
    <source>
        <dbReference type="PROSITE-ProRule" id="PRU00042"/>
    </source>
</evidence>
<dbReference type="Ensembl" id="ENSLLTT00000024922.1">
    <property type="protein sequence ID" value="ENSLLTP00000024052.1"/>
    <property type="gene ID" value="ENSLLTG00000017715.1"/>
</dbReference>
<keyword evidence="6 12" id="KW-0863">Zinc-finger</keyword>
<keyword evidence="16" id="KW-1185">Reference proteome</keyword>
<comment type="function">
    <text evidence="1">May be involved in transcriptional regulation.</text>
</comment>
<protein>
    <submittedName>
        <fullName evidence="15">Zinc finger protein 865</fullName>
    </submittedName>
</protein>
<feature type="domain" description="C2H2-type" evidence="14">
    <location>
        <begin position="808"/>
        <end position="831"/>
    </location>
</feature>
<keyword evidence="7" id="KW-0862">Zinc</keyword>
<dbReference type="AlphaFoldDB" id="A0A8C5SZU3"/>
<evidence type="ECO:0000256" key="1">
    <source>
        <dbReference type="ARBA" id="ARBA00003767"/>
    </source>
</evidence>
<feature type="domain" description="C2H2-type" evidence="14">
    <location>
        <begin position="629"/>
        <end position="656"/>
    </location>
</feature>
<keyword evidence="10" id="KW-0804">Transcription</keyword>
<reference evidence="15" key="2">
    <citation type="submission" date="2025-09" db="UniProtKB">
        <authorList>
            <consortium name="Ensembl"/>
        </authorList>
    </citation>
    <scope>IDENTIFICATION</scope>
</reference>